<sequence length="359" mass="40463">MTTWKQYMQSALNAMEAAFHMLEGEHCAIESQSLLGHSNSSTGSERSSQISSTIEETNNIIINWMVNQKMQSSPTSLPLPEEILLLDSSFDTVKQNDNLVLDRLAFLSMKHQGSQKSRMEINKEINRSPTKEELPSVSLKFDSVDPNFSIPSTSRFTSSCHEESVPKKNTTRKTVKSRRRARMARIENKLEYFCDDPVQFYLDMANSPPGITSSPRCQQEFDFNRMMSQNGDISNIVSVLCLEKPALDQSRHKKNIVGCHLEICQAMPHFIVTTPENVKDKQMFLKEIFNSVSQLLRSAANACPASKLEEIIELSGSVILINNAFGNDATMESFQKILKTAKHLVFLLKSTIRSISAEE</sequence>
<evidence type="ECO:0000313" key="2">
    <source>
        <dbReference type="Proteomes" id="UP000005237"/>
    </source>
</evidence>
<dbReference type="Proteomes" id="UP000005237">
    <property type="component" value="Unassembled WGS sequence"/>
</dbReference>
<keyword evidence="2" id="KW-1185">Reference proteome</keyword>
<reference evidence="2" key="1">
    <citation type="submission" date="2010-08" db="EMBL/GenBank/DDBJ databases">
        <authorList>
            <consortium name="Caenorhabditis japonica Sequencing Consortium"/>
            <person name="Wilson R.K."/>
        </authorList>
    </citation>
    <scope>NUCLEOTIDE SEQUENCE [LARGE SCALE GENOMIC DNA]</scope>
    <source>
        <strain evidence="2">DF5081</strain>
    </source>
</reference>
<proteinExistence type="predicted"/>
<dbReference type="EnsemblMetazoa" id="CJA13332.1">
    <property type="protein sequence ID" value="CJA13332.1"/>
    <property type="gene ID" value="WBGene00132536"/>
</dbReference>
<accession>A0A8R1DXP8</accession>
<name>A0A8R1DXP8_CAEJA</name>
<evidence type="ECO:0000313" key="1">
    <source>
        <dbReference type="EnsemblMetazoa" id="CJA13332.1"/>
    </source>
</evidence>
<protein>
    <submittedName>
        <fullName evidence="1">Uncharacterized protein</fullName>
    </submittedName>
</protein>
<organism evidence="1 2">
    <name type="scientific">Caenorhabditis japonica</name>
    <dbReference type="NCBI Taxonomy" id="281687"/>
    <lineage>
        <taxon>Eukaryota</taxon>
        <taxon>Metazoa</taxon>
        <taxon>Ecdysozoa</taxon>
        <taxon>Nematoda</taxon>
        <taxon>Chromadorea</taxon>
        <taxon>Rhabditida</taxon>
        <taxon>Rhabditina</taxon>
        <taxon>Rhabditomorpha</taxon>
        <taxon>Rhabditoidea</taxon>
        <taxon>Rhabditidae</taxon>
        <taxon>Peloderinae</taxon>
        <taxon>Caenorhabditis</taxon>
    </lineage>
</organism>
<reference evidence="1" key="2">
    <citation type="submission" date="2022-06" db="UniProtKB">
        <authorList>
            <consortium name="EnsemblMetazoa"/>
        </authorList>
    </citation>
    <scope>IDENTIFICATION</scope>
    <source>
        <strain evidence="1">DF5081</strain>
    </source>
</reference>
<dbReference type="AlphaFoldDB" id="A0A8R1DXP8"/>